<proteinExistence type="predicted"/>
<keyword evidence="3" id="KW-1185">Reference proteome</keyword>
<feature type="region of interest" description="Disordered" evidence="1">
    <location>
        <begin position="20"/>
        <end position="52"/>
    </location>
</feature>
<evidence type="ECO:0000256" key="1">
    <source>
        <dbReference type="SAM" id="MobiDB-lite"/>
    </source>
</evidence>
<accession>L0DSJ7</accession>
<protein>
    <submittedName>
        <fullName evidence="2">Uncharacterized protein</fullName>
    </submittedName>
</protein>
<dbReference type="HOGENOM" id="CLU_3085794_0_0_6"/>
<sequence>MLVCHHHETCVWIWKNVTRPRRGQQSPVGSGAPERHGPCRGHPLHRRREMSR</sequence>
<reference evidence="2" key="1">
    <citation type="submission" date="2015-12" db="EMBL/GenBank/DDBJ databases">
        <authorList>
            <person name="Tikhonova T.V."/>
            <person name="Pavlov A.R."/>
            <person name="Beletsky A.V."/>
            <person name="Mardanov A.V."/>
            <person name="Sorokin D.Y."/>
            <person name="Ravin N.V."/>
            <person name="Popov V.O."/>
        </authorList>
    </citation>
    <scope>NUCLEOTIDE SEQUENCE</scope>
    <source>
        <strain evidence="2">DSM 14787</strain>
    </source>
</reference>
<dbReference type="KEGG" id="tni:TVNIR_0238"/>
<name>L0DSJ7_THIND</name>
<dbReference type="PATRIC" id="fig|1255043.3.peg.239"/>
<dbReference type="AlphaFoldDB" id="L0DSJ7"/>
<evidence type="ECO:0000313" key="2">
    <source>
        <dbReference type="EMBL" id="AGA31950.1"/>
    </source>
</evidence>
<dbReference type="EMBL" id="CP003989">
    <property type="protein sequence ID" value="AGA31950.1"/>
    <property type="molecule type" value="Genomic_DNA"/>
</dbReference>
<organism evidence="2 3">
    <name type="scientific">Thioalkalivibrio nitratireducens (strain DSM 14787 / UNIQEM 213 / ALEN2)</name>
    <dbReference type="NCBI Taxonomy" id="1255043"/>
    <lineage>
        <taxon>Bacteria</taxon>
        <taxon>Pseudomonadati</taxon>
        <taxon>Pseudomonadota</taxon>
        <taxon>Gammaproteobacteria</taxon>
        <taxon>Chromatiales</taxon>
        <taxon>Ectothiorhodospiraceae</taxon>
        <taxon>Thioalkalivibrio</taxon>
    </lineage>
</organism>
<gene>
    <name evidence="2" type="ordered locus">TVNIR_0238</name>
</gene>
<dbReference type="Proteomes" id="UP000010809">
    <property type="component" value="Chromosome"/>
</dbReference>
<feature type="compositionally biased region" description="Basic residues" evidence="1">
    <location>
        <begin position="38"/>
        <end position="52"/>
    </location>
</feature>
<evidence type="ECO:0000313" key="3">
    <source>
        <dbReference type="Proteomes" id="UP000010809"/>
    </source>
</evidence>